<sequence length="344" mass="38093">MSLQKEMVKKTTRKGLEVCEVDGFQFARKRKSTSKETESLISTDRMLDGSLLLHDNNGNNNRNSSTCVDILAASPKKKRYSVSPSNSSQPVLEDFSKIIQLNLNQLLSSLPSDYPLSDKLQSLLTSGLLSSSVLSQSSPDLTVAGAIKPIIDRFSQLLCDHINEYKEALQGGSLTDNLAIRSHPALLLQLLDLNKLDKILRLRLSKLETEARQWDVQRSAELYLRNISSPLTSQHMSPMSQRHVHHFTVVNPGDKTSKTNNSLTTNAPQESEDPSLPSMELIVSETSAATVGSIATLIDHAKGVMKRADDVCKEFQTELHRDMSAPFRHMNSPAMLIRSLSLAN</sequence>
<evidence type="ECO:0000256" key="1">
    <source>
        <dbReference type="SAM" id="MobiDB-lite"/>
    </source>
</evidence>
<reference evidence="2" key="1">
    <citation type="submission" date="2021-01" db="EMBL/GenBank/DDBJ databases">
        <authorList>
            <person name="Corre E."/>
            <person name="Pelletier E."/>
            <person name="Niang G."/>
            <person name="Scheremetjew M."/>
            <person name="Finn R."/>
            <person name="Kale V."/>
            <person name="Holt S."/>
            <person name="Cochrane G."/>
            <person name="Meng A."/>
            <person name="Brown T."/>
            <person name="Cohen L."/>
        </authorList>
    </citation>
    <scope>NUCLEOTIDE SEQUENCE</scope>
    <source>
        <strain evidence="2">SAG 63-3</strain>
    </source>
</reference>
<organism evidence="2">
    <name type="scientific">Polytomella parva</name>
    <dbReference type="NCBI Taxonomy" id="51329"/>
    <lineage>
        <taxon>Eukaryota</taxon>
        <taxon>Viridiplantae</taxon>
        <taxon>Chlorophyta</taxon>
        <taxon>core chlorophytes</taxon>
        <taxon>Chlorophyceae</taxon>
        <taxon>CS clade</taxon>
        <taxon>Chlamydomonadales</taxon>
        <taxon>Chlamydomonadaceae</taxon>
        <taxon>Polytomella</taxon>
    </lineage>
</organism>
<proteinExistence type="predicted"/>
<protein>
    <submittedName>
        <fullName evidence="2">Uncharacterized protein</fullName>
    </submittedName>
</protein>
<name>A0A7S0YQW7_9CHLO</name>
<gene>
    <name evidence="2" type="ORF">PPAR00522_LOCUS19818</name>
</gene>
<dbReference type="EMBL" id="HBFM01030392">
    <property type="protein sequence ID" value="CAD8788860.1"/>
    <property type="molecule type" value="Transcribed_RNA"/>
</dbReference>
<feature type="region of interest" description="Disordered" evidence="1">
    <location>
        <begin position="250"/>
        <end position="276"/>
    </location>
</feature>
<accession>A0A7S0YQW7</accession>
<dbReference type="AlphaFoldDB" id="A0A7S0YQW7"/>
<evidence type="ECO:0000313" key="2">
    <source>
        <dbReference type="EMBL" id="CAD8788860.1"/>
    </source>
</evidence>